<keyword evidence="4" id="KW-0963">Cytoplasm</keyword>
<reference evidence="11" key="1">
    <citation type="submission" date="2018-06" db="EMBL/GenBank/DDBJ databases">
        <authorList>
            <person name="Zhirakovskaya E."/>
        </authorList>
    </citation>
    <scope>NUCLEOTIDE SEQUENCE</scope>
</reference>
<dbReference type="Pfam" id="PF02367">
    <property type="entry name" value="TsaE"/>
    <property type="match status" value="1"/>
</dbReference>
<dbReference type="NCBIfam" id="TIGR00150">
    <property type="entry name" value="T6A_YjeE"/>
    <property type="match status" value="1"/>
</dbReference>
<dbReference type="PANTHER" id="PTHR33540:SF2">
    <property type="entry name" value="TRNA THREONYLCARBAMOYLADENOSINE BIOSYNTHESIS PROTEIN TSAE"/>
    <property type="match status" value="1"/>
</dbReference>
<protein>
    <recommendedName>
        <fullName evidence="3">tRNA threonylcarbamoyladenosine biosynthesis protein TsaE</fullName>
    </recommendedName>
    <alternativeName>
        <fullName evidence="10">t(6)A37 threonylcarbamoyladenosine biosynthesis protein TsaE</fullName>
    </alternativeName>
</protein>
<evidence type="ECO:0000256" key="3">
    <source>
        <dbReference type="ARBA" id="ARBA00019010"/>
    </source>
</evidence>
<proteinExistence type="inferred from homology"/>
<dbReference type="SUPFAM" id="SSF52540">
    <property type="entry name" value="P-loop containing nucleoside triphosphate hydrolases"/>
    <property type="match status" value="1"/>
</dbReference>
<organism evidence="11">
    <name type="scientific">hydrothermal vent metagenome</name>
    <dbReference type="NCBI Taxonomy" id="652676"/>
    <lineage>
        <taxon>unclassified sequences</taxon>
        <taxon>metagenomes</taxon>
        <taxon>ecological metagenomes</taxon>
    </lineage>
</organism>
<evidence type="ECO:0000256" key="9">
    <source>
        <dbReference type="ARBA" id="ARBA00022842"/>
    </source>
</evidence>
<comment type="similarity">
    <text evidence="2">Belongs to the TsaE family.</text>
</comment>
<evidence type="ECO:0000313" key="11">
    <source>
        <dbReference type="EMBL" id="VAX13185.1"/>
    </source>
</evidence>
<accession>A0A3B1C3C6</accession>
<dbReference type="GO" id="GO:0046872">
    <property type="term" value="F:metal ion binding"/>
    <property type="evidence" value="ECO:0007669"/>
    <property type="project" value="UniProtKB-KW"/>
</dbReference>
<dbReference type="InterPro" id="IPR027417">
    <property type="entry name" value="P-loop_NTPase"/>
</dbReference>
<keyword evidence="9" id="KW-0460">Magnesium</keyword>
<evidence type="ECO:0000256" key="2">
    <source>
        <dbReference type="ARBA" id="ARBA00007599"/>
    </source>
</evidence>
<keyword evidence="8" id="KW-0067">ATP-binding</keyword>
<dbReference type="Gene3D" id="3.40.50.300">
    <property type="entry name" value="P-loop containing nucleotide triphosphate hydrolases"/>
    <property type="match status" value="1"/>
</dbReference>
<sequence>MLKDMNILLADEAATEKLGQTFAVVCPPRCLIFLYGDLGTGKTTFSRGFLRGLGYAGRVKSPTYTLLEPYEIQSNNEQAVRQVYHLDLYRLADPEELVYLGAEDCFAEEAISLVEWPQQGEGMLPPADVNILLQYQDAGRWLQIQAGTDKGRRIMQSLQASGL</sequence>
<dbReference type="InterPro" id="IPR003442">
    <property type="entry name" value="T6A_TsaE"/>
</dbReference>
<keyword evidence="6" id="KW-0479">Metal-binding</keyword>
<evidence type="ECO:0000256" key="4">
    <source>
        <dbReference type="ARBA" id="ARBA00022490"/>
    </source>
</evidence>
<evidence type="ECO:0000256" key="7">
    <source>
        <dbReference type="ARBA" id="ARBA00022741"/>
    </source>
</evidence>
<dbReference type="GO" id="GO:0002949">
    <property type="term" value="P:tRNA threonylcarbamoyladenosine modification"/>
    <property type="evidence" value="ECO:0007669"/>
    <property type="project" value="InterPro"/>
</dbReference>
<comment type="subcellular location">
    <subcellularLocation>
        <location evidence="1">Cytoplasm</location>
    </subcellularLocation>
</comment>
<evidence type="ECO:0000256" key="10">
    <source>
        <dbReference type="ARBA" id="ARBA00032441"/>
    </source>
</evidence>
<evidence type="ECO:0000256" key="1">
    <source>
        <dbReference type="ARBA" id="ARBA00004496"/>
    </source>
</evidence>
<dbReference type="GO" id="GO:0005737">
    <property type="term" value="C:cytoplasm"/>
    <property type="evidence" value="ECO:0007669"/>
    <property type="project" value="UniProtKB-SubCell"/>
</dbReference>
<dbReference type="GO" id="GO:0005524">
    <property type="term" value="F:ATP binding"/>
    <property type="evidence" value="ECO:0007669"/>
    <property type="project" value="UniProtKB-KW"/>
</dbReference>
<dbReference type="PANTHER" id="PTHR33540">
    <property type="entry name" value="TRNA THREONYLCARBAMOYLADENOSINE BIOSYNTHESIS PROTEIN TSAE"/>
    <property type="match status" value="1"/>
</dbReference>
<gene>
    <name evidence="11" type="ORF">MNBD_GAMMA24-1945</name>
</gene>
<keyword evidence="5" id="KW-0819">tRNA processing</keyword>
<evidence type="ECO:0000256" key="8">
    <source>
        <dbReference type="ARBA" id="ARBA00022840"/>
    </source>
</evidence>
<dbReference type="AlphaFoldDB" id="A0A3B1C3C6"/>
<dbReference type="EMBL" id="UOFZ01000104">
    <property type="protein sequence ID" value="VAX13185.1"/>
    <property type="molecule type" value="Genomic_DNA"/>
</dbReference>
<evidence type="ECO:0000256" key="5">
    <source>
        <dbReference type="ARBA" id="ARBA00022694"/>
    </source>
</evidence>
<keyword evidence="7" id="KW-0547">Nucleotide-binding</keyword>
<name>A0A3B1C3C6_9ZZZZ</name>
<evidence type="ECO:0000256" key="6">
    <source>
        <dbReference type="ARBA" id="ARBA00022723"/>
    </source>
</evidence>